<dbReference type="InterPro" id="IPR019004">
    <property type="entry name" value="YqeY/Aim41"/>
</dbReference>
<accession>A0A839RYB4</accession>
<organism evidence="1 2">
    <name type="scientific">Prauserella isguenensis</name>
    <dbReference type="NCBI Taxonomy" id="1470180"/>
    <lineage>
        <taxon>Bacteria</taxon>
        <taxon>Bacillati</taxon>
        <taxon>Actinomycetota</taxon>
        <taxon>Actinomycetes</taxon>
        <taxon>Pseudonocardiales</taxon>
        <taxon>Pseudonocardiaceae</taxon>
        <taxon>Prauserella</taxon>
    </lineage>
</organism>
<dbReference type="AlphaFoldDB" id="A0A839RYB4"/>
<reference evidence="1 2" key="1">
    <citation type="submission" date="2020-08" db="EMBL/GenBank/DDBJ databases">
        <title>Genomic Encyclopedia of Type Strains, Phase III (KMG-III): the genomes of soil and plant-associated and newly described type strains.</title>
        <authorList>
            <person name="Whitman W."/>
        </authorList>
    </citation>
    <scope>NUCLEOTIDE SEQUENCE [LARGE SCALE GENOMIC DNA]</scope>
    <source>
        <strain evidence="1 2">CECT 8577</strain>
    </source>
</reference>
<dbReference type="Proteomes" id="UP000550714">
    <property type="component" value="Unassembled WGS sequence"/>
</dbReference>
<dbReference type="PANTHER" id="PTHR28055:SF1">
    <property type="entry name" value="ALTERED INHERITANCE OF MITOCHONDRIA PROTEIN 41, MITOCHONDRIAL"/>
    <property type="match status" value="1"/>
</dbReference>
<dbReference type="RefSeq" id="WP_183648512.1">
    <property type="nucleotide sequence ID" value="NZ_JACHWU010000001.1"/>
</dbReference>
<dbReference type="PANTHER" id="PTHR28055">
    <property type="entry name" value="ALTERED INHERITANCE OF MITOCHONDRIA PROTEIN 41, MITOCHONDRIAL"/>
    <property type="match status" value="1"/>
</dbReference>
<name>A0A839RYB4_9PSEU</name>
<keyword evidence="2" id="KW-1185">Reference proteome</keyword>
<evidence type="ECO:0000313" key="1">
    <source>
        <dbReference type="EMBL" id="MBB3050034.1"/>
    </source>
</evidence>
<proteinExistence type="predicted"/>
<comment type="caution">
    <text evidence="1">The sequence shown here is derived from an EMBL/GenBank/DDBJ whole genome shotgun (WGS) entry which is preliminary data.</text>
</comment>
<sequence>MRTALKDAMKAKDKGATAALRSALGAIDNAEAVPAHAAPDAGSENVAGAVSGVGTADVARRELTVDDVATIVREAIAERRVTAAQYDELGRRDAADAVRYEATVLARFVDT</sequence>
<gene>
    <name evidence="1" type="ORF">FHS23_001029</name>
</gene>
<protein>
    <recommendedName>
        <fullName evidence="3">GatB/YqeY domain-containing protein</fullName>
    </recommendedName>
</protein>
<dbReference type="InterPro" id="IPR042184">
    <property type="entry name" value="YqeY/Aim41_N"/>
</dbReference>
<evidence type="ECO:0008006" key="3">
    <source>
        <dbReference type="Google" id="ProtNLM"/>
    </source>
</evidence>
<dbReference type="Gene3D" id="1.10.1510.10">
    <property type="entry name" value="Uncharacterised protein YqeY/AIM41 PF09424, N-terminal domain"/>
    <property type="match status" value="1"/>
</dbReference>
<dbReference type="EMBL" id="JACHWU010000001">
    <property type="protein sequence ID" value="MBB3050034.1"/>
    <property type="molecule type" value="Genomic_DNA"/>
</dbReference>
<evidence type="ECO:0000313" key="2">
    <source>
        <dbReference type="Proteomes" id="UP000550714"/>
    </source>
</evidence>